<dbReference type="Proteomes" id="UP000789525">
    <property type="component" value="Unassembled WGS sequence"/>
</dbReference>
<keyword evidence="2" id="KW-1185">Reference proteome</keyword>
<gene>
    <name evidence="1" type="ORF">ACOLOM_LOCUS13357</name>
</gene>
<reference evidence="1" key="1">
    <citation type="submission" date="2021-06" db="EMBL/GenBank/DDBJ databases">
        <authorList>
            <person name="Kallberg Y."/>
            <person name="Tangrot J."/>
            <person name="Rosling A."/>
        </authorList>
    </citation>
    <scope>NUCLEOTIDE SEQUENCE</scope>
    <source>
        <strain evidence="1">CL356</strain>
    </source>
</reference>
<name>A0ACA9QSC3_9GLOM</name>
<accession>A0ACA9QSC3</accession>
<evidence type="ECO:0000313" key="1">
    <source>
        <dbReference type="EMBL" id="CAG8764168.1"/>
    </source>
</evidence>
<protein>
    <submittedName>
        <fullName evidence="1">2139_t:CDS:1</fullName>
    </submittedName>
</protein>
<dbReference type="EMBL" id="CAJVPT010060721">
    <property type="protein sequence ID" value="CAG8764168.1"/>
    <property type="molecule type" value="Genomic_DNA"/>
</dbReference>
<proteinExistence type="predicted"/>
<comment type="caution">
    <text evidence="1">The sequence shown here is derived from an EMBL/GenBank/DDBJ whole genome shotgun (WGS) entry which is preliminary data.</text>
</comment>
<sequence>YDHILVRQFYQVHASESSRDVKFELFENLAYESASFSEQHVIARDSKETTLNQVSVEGRPRSPLVNFTTWLTSTTGTALDTSYSALISETSVVVIAVSAVKRPLYRLKPLDP</sequence>
<feature type="non-terminal residue" evidence="1">
    <location>
        <position position="1"/>
    </location>
</feature>
<evidence type="ECO:0000313" key="2">
    <source>
        <dbReference type="Proteomes" id="UP000789525"/>
    </source>
</evidence>
<organism evidence="1 2">
    <name type="scientific">Acaulospora colombiana</name>
    <dbReference type="NCBI Taxonomy" id="27376"/>
    <lineage>
        <taxon>Eukaryota</taxon>
        <taxon>Fungi</taxon>
        <taxon>Fungi incertae sedis</taxon>
        <taxon>Mucoromycota</taxon>
        <taxon>Glomeromycotina</taxon>
        <taxon>Glomeromycetes</taxon>
        <taxon>Diversisporales</taxon>
        <taxon>Acaulosporaceae</taxon>
        <taxon>Acaulospora</taxon>
    </lineage>
</organism>